<sequence>MSSPQPTSAQPMASTEMTTMNSPAVQKNQEEQHEDSEHNHTHEASRHRGGGAKNCFLGMMACFFCCGCCEVSFPMSIQKSGPHASHRGAVDVSQLSYVAHVRYCAAAAARCVYYSMLYGHKTEDYLFHFRSLIV</sequence>
<dbReference type="AlphaFoldDB" id="A0A8H5G454"/>
<feature type="region of interest" description="Disordered" evidence="1">
    <location>
        <begin position="1"/>
        <end position="49"/>
    </location>
</feature>
<proteinExistence type="predicted"/>
<keyword evidence="3" id="KW-1185">Reference proteome</keyword>
<evidence type="ECO:0000256" key="1">
    <source>
        <dbReference type="SAM" id="MobiDB-lite"/>
    </source>
</evidence>
<name>A0A8H5G454_9AGAR</name>
<accession>A0A8H5G454</accession>
<organism evidence="2 3">
    <name type="scientific">Leucocoprinus leucothites</name>
    <dbReference type="NCBI Taxonomy" id="201217"/>
    <lineage>
        <taxon>Eukaryota</taxon>
        <taxon>Fungi</taxon>
        <taxon>Dikarya</taxon>
        <taxon>Basidiomycota</taxon>
        <taxon>Agaricomycotina</taxon>
        <taxon>Agaricomycetes</taxon>
        <taxon>Agaricomycetidae</taxon>
        <taxon>Agaricales</taxon>
        <taxon>Agaricineae</taxon>
        <taxon>Agaricaceae</taxon>
        <taxon>Leucocoprinus</taxon>
    </lineage>
</organism>
<feature type="compositionally biased region" description="Basic and acidic residues" evidence="1">
    <location>
        <begin position="28"/>
        <end position="46"/>
    </location>
</feature>
<feature type="compositionally biased region" description="Polar residues" evidence="1">
    <location>
        <begin position="1"/>
        <end position="27"/>
    </location>
</feature>
<gene>
    <name evidence="2" type="ORF">D9756_001200</name>
</gene>
<evidence type="ECO:0000313" key="2">
    <source>
        <dbReference type="EMBL" id="KAF5357886.1"/>
    </source>
</evidence>
<reference evidence="2 3" key="1">
    <citation type="journal article" date="2020" name="ISME J.">
        <title>Uncovering the hidden diversity of litter-decomposition mechanisms in mushroom-forming fungi.</title>
        <authorList>
            <person name="Floudas D."/>
            <person name="Bentzer J."/>
            <person name="Ahren D."/>
            <person name="Johansson T."/>
            <person name="Persson P."/>
            <person name="Tunlid A."/>
        </authorList>
    </citation>
    <scope>NUCLEOTIDE SEQUENCE [LARGE SCALE GENOMIC DNA]</scope>
    <source>
        <strain evidence="2 3">CBS 146.42</strain>
    </source>
</reference>
<dbReference type="Proteomes" id="UP000559027">
    <property type="component" value="Unassembled WGS sequence"/>
</dbReference>
<evidence type="ECO:0000313" key="3">
    <source>
        <dbReference type="Proteomes" id="UP000559027"/>
    </source>
</evidence>
<comment type="caution">
    <text evidence="2">The sequence shown here is derived from an EMBL/GenBank/DDBJ whole genome shotgun (WGS) entry which is preliminary data.</text>
</comment>
<dbReference type="EMBL" id="JAACJO010000005">
    <property type="protein sequence ID" value="KAF5357886.1"/>
    <property type="molecule type" value="Genomic_DNA"/>
</dbReference>
<dbReference type="OrthoDB" id="3261439at2759"/>
<protein>
    <submittedName>
        <fullName evidence="2">Uncharacterized protein</fullName>
    </submittedName>
</protein>